<keyword evidence="5" id="KW-0862">Zinc</keyword>
<dbReference type="GO" id="GO:0008270">
    <property type="term" value="F:zinc ion binding"/>
    <property type="evidence" value="ECO:0007669"/>
    <property type="project" value="UniProtKB-KW"/>
</dbReference>
<keyword evidence="11" id="KW-1185">Reference proteome</keyword>
<sequence length="336" mass="36458">MDDEVRLEGEEEMELDDASEGEDEDEETTGIPVSPANSDQLLGQTTPTTPGNITPDEAFHDPLRYQKFPLPGGKPLNIRRGPGRPRKERPLGITRGGGNRRSFGRGGARGKGLGYARGIPRRTKSKDDDTHSESPSPLRTSGTDDGTIDGNGESGGNIDRSMPAPEEPPYFPEQWPGKACALCNLGERSQLGQGELLRLTCPPGFTPEKSTNRDETTTDRLIDITVAGDKSPRATGPGVAVTCRRQKSLAKCRNTSLTNFTEPVEELTIVGYSEEPEVGALFEPLTGHYYVHQSCIIWSSNNQDLAPELTCRAVLQASCRRCAYCSHYGAGIPCKI</sequence>
<keyword evidence="4" id="KW-0863">Zinc-finger</keyword>
<evidence type="ECO:0000256" key="7">
    <source>
        <dbReference type="ARBA" id="ARBA00023163"/>
    </source>
</evidence>
<accession>A0A0J7NF86</accession>
<dbReference type="GO" id="GO:0045944">
    <property type="term" value="P:positive regulation of transcription by RNA polymerase II"/>
    <property type="evidence" value="ECO:0007669"/>
    <property type="project" value="TreeGrafter"/>
</dbReference>
<dbReference type="PANTHER" id="PTHR45888">
    <property type="entry name" value="HL01030P-RELATED"/>
    <property type="match status" value="1"/>
</dbReference>
<feature type="region of interest" description="Disordered" evidence="9">
    <location>
        <begin position="1"/>
        <end position="172"/>
    </location>
</feature>
<dbReference type="GO" id="GO:0032259">
    <property type="term" value="P:methylation"/>
    <property type="evidence" value="ECO:0007669"/>
    <property type="project" value="UniProtKB-KW"/>
</dbReference>
<feature type="compositionally biased region" description="Polar residues" evidence="9">
    <location>
        <begin position="35"/>
        <end position="52"/>
    </location>
</feature>
<evidence type="ECO:0000256" key="2">
    <source>
        <dbReference type="ARBA" id="ARBA00022723"/>
    </source>
</evidence>
<dbReference type="STRING" id="67767.A0A0J7NF86"/>
<proteinExistence type="predicted"/>
<dbReference type="OrthoDB" id="7551739at2759"/>
<name>A0A0J7NF86_LASNI</name>
<comment type="caution">
    <text evidence="10">The sequence shown here is derived from an EMBL/GenBank/DDBJ whole genome shotgun (WGS) entry which is preliminary data.</text>
</comment>
<dbReference type="PANTHER" id="PTHR45888:SF6">
    <property type="entry name" value="HL01030P-RELATED"/>
    <property type="match status" value="1"/>
</dbReference>
<keyword evidence="6" id="KW-0805">Transcription regulation</keyword>
<dbReference type="GO" id="GO:0044666">
    <property type="term" value="C:MLL3/4 complex"/>
    <property type="evidence" value="ECO:0007669"/>
    <property type="project" value="TreeGrafter"/>
</dbReference>
<dbReference type="AlphaFoldDB" id="A0A0J7NF86"/>
<dbReference type="EMBL" id="LBMM01005814">
    <property type="protein sequence ID" value="KMQ91190.1"/>
    <property type="molecule type" value="Genomic_DNA"/>
</dbReference>
<evidence type="ECO:0000256" key="5">
    <source>
        <dbReference type="ARBA" id="ARBA00022833"/>
    </source>
</evidence>
<reference evidence="10 11" key="1">
    <citation type="submission" date="2015-04" db="EMBL/GenBank/DDBJ databases">
        <title>Lasius niger genome sequencing.</title>
        <authorList>
            <person name="Konorov E.A."/>
            <person name="Nikitin M.A."/>
            <person name="Kirill M.V."/>
            <person name="Chang P."/>
        </authorList>
    </citation>
    <scope>NUCLEOTIDE SEQUENCE [LARGE SCALE GENOMIC DNA]</scope>
    <source>
        <tissue evidence="10">Whole</tissue>
    </source>
</reference>
<evidence type="ECO:0000256" key="1">
    <source>
        <dbReference type="ARBA" id="ARBA00004123"/>
    </source>
</evidence>
<feature type="compositionally biased region" description="Acidic residues" evidence="9">
    <location>
        <begin position="9"/>
        <end position="28"/>
    </location>
</feature>
<keyword evidence="7" id="KW-0804">Transcription</keyword>
<keyword evidence="8" id="KW-0539">Nucleus</keyword>
<evidence type="ECO:0000256" key="9">
    <source>
        <dbReference type="SAM" id="MobiDB-lite"/>
    </source>
</evidence>
<keyword evidence="3" id="KW-0677">Repeat</keyword>
<gene>
    <name evidence="10" type="ORF">RF55_8975</name>
</gene>
<protein>
    <submittedName>
        <fullName evidence="10">Histone-lysine n-methyltransferase trr</fullName>
    </submittedName>
</protein>
<evidence type="ECO:0000313" key="10">
    <source>
        <dbReference type="EMBL" id="KMQ91190.1"/>
    </source>
</evidence>
<keyword evidence="10" id="KW-0489">Methyltransferase</keyword>
<feature type="compositionally biased region" description="Gly residues" evidence="9">
    <location>
        <begin position="94"/>
        <end position="115"/>
    </location>
</feature>
<dbReference type="Proteomes" id="UP000036403">
    <property type="component" value="Unassembled WGS sequence"/>
</dbReference>
<evidence type="ECO:0000313" key="11">
    <source>
        <dbReference type="Proteomes" id="UP000036403"/>
    </source>
</evidence>
<evidence type="ECO:0000256" key="4">
    <source>
        <dbReference type="ARBA" id="ARBA00022771"/>
    </source>
</evidence>
<comment type="subcellular location">
    <subcellularLocation>
        <location evidence="1">Nucleus</location>
    </subcellularLocation>
</comment>
<dbReference type="PaxDb" id="67767-A0A0J7NF86"/>
<evidence type="ECO:0000256" key="6">
    <source>
        <dbReference type="ARBA" id="ARBA00023015"/>
    </source>
</evidence>
<evidence type="ECO:0000256" key="3">
    <source>
        <dbReference type="ARBA" id="ARBA00022737"/>
    </source>
</evidence>
<organism evidence="10 11">
    <name type="scientific">Lasius niger</name>
    <name type="common">Black garden ant</name>
    <dbReference type="NCBI Taxonomy" id="67767"/>
    <lineage>
        <taxon>Eukaryota</taxon>
        <taxon>Metazoa</taxon>
        <taxon>Ecdysozoa</taxon>
        <taxon>Arthropoda</taxon>
        <taxon>Hexapoda</taxon>
        <taxon>Insecta</taxon>
        <taxon>Pterygota</taxon>
        <taxon>Neoptera</taxon>
        <taxon>Endopterygota</taxon>
        <taxon>Hymenoptera</taxon>
        <taxon>Apocrita</taxon>
        <taxon>Aculeata</taxon>
        <taxon>Formicoidea</taxon>
        <taxon>Formicidae</taxon>
        <taxon>Formicinae</taxon>
        <taxon>Lasius</taxon>
        <taxon>Lasius</taxon>
    </lineage>
</organism>
<keyword evidence="10" id="KW-0808">Transferase</keyword>
<dbReference type="GO" id="GO:0042800">
    <property type="term" value="F:histone H3K4 methyltransferase activity"/>
    <property type="evidence" value="ECO:0007669"/>
    <property type="project" value="TreeGrafter"/>
</dbReference>
<keyword evidence="2" id="KW-0479">Metal-binding</keyword>
<feature type="compositionally biased region" description="Polar residues" evidence="9">
    <location>
        <begin position="133"/>
        <end position="144"/>
    </location>
</feature>
<dbReference type="GO" id="GO:0003713">
    <property type="term" value="F:transcription coactivator activity"/>
    <property type="evidence" value="ECO:0007669"/>
    <property type="project" value="TreeGrafter"/>
</dbReference>
<evidence type="ECO:0000256" key="8">
    <source>
        <dbReference type="ARBA" id="ARBA00023242"/>
    </source>
</evidence>